<protein>
    <recommendedName>
        <fullName evidence="3">DUF2680 domain-containing protein</fullName>
    </recommendedName>
</protein>
<accession>A0A212RKC2</accession>
<sequence length="209" mass="22568">MDNRDSYGAQTMRNRRCDPMSKRWLFVPLFLLALLVGALGFGIVGRAQAARAAAPLSGFVGHPGGWFGRGLCGQAGLEAAAKALNMTPEELSTQLWGGRTLAELADKAGVDLQKVRDAVNQACVQAIRDAIEQAVRDGRLTREQADWLLQGLDRGYWGPGAGWWGFRGFWGFRGRGGWWWAPKGPATPTPAPGGTGFSRPRFGILGRSA</sequence>
<evidence type="ECO:0008006" key="3">
    <source>
        <dbReference type="Google" id="ProtNLM"/>
    </source>
</evidence>
<dbReference type="AlphaFoldDB" id="A0A212RKC2"/>
<organism evidence="1 2">
    <name type="scientific">Thermoflexus hugenholtzii JAD2</name>
    <dbReference type="NCBI Taxonomy" id="877466"/>
    <lineage>
        <taxon>Bacteria</taxon>
        <taxon>Bacillati</taxon>
        <taxon>Chloroflexota</taxon>
        <taxon>Thermoflexia</taxon>
        <taxon>Thermoflexales</taxon>
        <taxon>Thermoflexaceae</taxon>
        <taxon>Thermoflexus</taxon>
    </lineage>
</organism>
<dbReference type="InParanoid" id="A0A212RKC2"/>
<keyword evidence="2" id="KW-1185">Reference proteome</keyword>
<dbReference type="EMBL" id="FYEK01000066">
    <property type="protein sequence ID" value="SNB72756.1"/>
    <property type="molecule type" value="Genomic_DNA"/>
</dbReference>
<name>A0A212RKC2_9CHLR</name>
<dbReference type="Proteomes" id="UP000197025">
    <property type="component" value="Unassembled WGS sequence"/>
</dbReference>
<reference evidence="2" key="1">
    <citation type="submission" date="2017-06" db="EMBL/GenBank/DDBJ databases">
        <authorList>
            <person name="Varghese N."/>
            <person name="Submissions S."/>
        </authorList>
    </citation>
    <scope>NUCLEOTIDE SEQUENCE [LARGE SCALE GENOMIC DNA]</scope>
    <source>
        <strain evidence="2">JAD2</strain>
    </source>
</reference>
<proteinExistence type="predicted"/>
<evidence type="ECO:0000313" key="2">
    <source>
        <dbReference type="Proteomes" id="UP000197025"/>
    </source>
</evidence>
<gene>
    <name evidence="1" type="ORF">SAMN02746019_00016380</name>
</gene>
<evidence type="ECO:0000313" key="1">
    <source>
        <dbReference type="EMBL" id="SNB72756.1"/>
    </source>
</evidence>